<reference evidence="10" key="1">
    <citation type="submission" date="2025-08" db="UniProtKB">
        <authorList>
            <consortium name="RefSeq"/>
        </authorList>
    </citation>
    <scope>IDENTIFICATION</scope>
</reference>
<dbReference type="AlphaFoldDB" id="A0A6P6RVV1"/>
<keyword evidence="3" id="KW-0238">DNA-binding</keyword>
<keyword evidence="4" id="KW-0804">Transcription</keyword>
<feature type="compositionally biased region" description="Low complexity" evidence="6">
    <location>
        <begin position="59"/>
        <end position="76"/>
    </location>
</feature>
<sequence length="1082" mass="109714">MTESCDADQATPAVCPTDAPDGDCGRRGAAVFSTAVEAEAATAPSLPLLGRTAPFSPPGEQQQQQEAAAAAAAAAGSSDSPASSAAAAAASASTEEQQGAAAAAVALAGELKLPLMASYLRGMALGSLSIDDLPSPPCSTISSASSSPTAVAGSKQHAGVSAAAAAAAAAAAVAAGTPFIDIGQQAAATAAAAAAAHFPQLSVGLASPRLPTPLPQAAGSTSAAQTDALQQQQQQQLLLQRQQLLLAFANQHHQMLGALNRGGGVPSALSADAATLASFGGYSSLLMDAAVGGGDGTVPSSAALGSTPAGATNATVSGRGTVGRGESSSSASCAAATAAVAPYNSTCFRLALTSAEGGGGGSSALSGMATPSSGVGSGAAASGALPKKYSGVWFDPQQNCWRASWVCAATGKRRFRYFSAAKFGHEHALQLATETKERALERKKVKTQQQQQQQQQGDLGGSVSGLVSRFPSAAALGAAAGLHGGDTPQLAILAARAREITKVPGVYYDGARMIWRAFWHEGGRRVIRYFTVNKHGFRRAHQLALLTRKQAAEAMQQRRRKLLVGEGQGTGLQQGGLNRPQLSHLDAQYDAANARLERALKQIEEMEEEEAAAAAAPSCSAAREAEGGRDRLDIAGDTGAVGQKKSLVSAVAGGGGPSVGSVAGCNDSASGAGAGGPPAYSGISSRVDYVERVAQLPPEPQVEWCEALKAWVVTPADDEEGPLGGGPHRLVIPESGKTVLKMFTIRKFGFRVARERALEWRNKRREKAMQESSGRRSRPATHANATMLLEPTPSAVSAPASAVSPSYSTSTCASTPSPSASPAAAVVPASAAAAGASSGSDVWSGMCSSGNNNGSSRKRLAAAAAETSAAADCATPDLSALVPEALPVGSAGGTAAASSGGGSGSVEVMRSAVCHILRNLQQCISRILTSERASGADEQLAVDIHKWSQAVYVQLDLFSSFAQLACESRHPDAEALVSEMLMPYLRLFAHCIRLNKLPSQLPEEYQLLLLDALCILGTPDTAGKVELQQQQQEEALRGAAALMLPDTNADLLSLPPTPDATTPSGAASALAVSPAALATPHA</sequence>
<dbReference type="InterPro" id="IPR001471">
    <property type="entry name" value="AP2/ERF_dom"/>
</dbReference>
<dbReference type="GO" id="GO:0003700">
    <property type="term" value="F:DNA-binding transcription factor activity"/>
    <property type="evidence" value="ECO:0007669"/>
    <property type="project" value="InterPro"/>
</dbReference>
<name>A0A6P6RVV1_9EIME</name>
<feature type="region of interest" description="Disordered" evidence="6">
    <location>
        <begin position="440"/>
        <end position="462"/>
    </location>
</feature>
<feature type="domain" description="AP2-coincident C-terminal" evidence="8">
    <location>
        <begin position="906"/>
        <end position="1013"/>
    </location>
</feature>
<gene>
    <name evidence="10" type="primary">LOC34622870</name>
</gene>
<dbReference type="GO" id="GO:0003677">
    <property type="term" value="F:DNA binding"/>
    <property type="evidence" value="ECO:0007669"/>
    <property type="project" value="UniProtKB-KW"/>
</dbReference>
<feature type="region of interest" description="Disordered" evidence="6">
    <location>
        <begin position="763"/>
        <end position="782"/>
    </location>
</feature>
<feature type="compositionally biased region" description="Low complexity" evidence="6">
    <location>
        <begin position="612"/>
        <end position="622"/>
    </location>
</feature>
<protein>
    <submittedName>
        <fullName evidence="10">Spidroin-1</fullName>
    </submittedName>
</protein>
<evidence type="ECO:0000259" key="8">
    <source>
        <dbReference type="Pfam" id="PF14733"/>
    </source>
</evidence>
<feature type="domain" description="AP2/ERF" evidence="7">
    <location>
        <begin position="388"/>
        <end position="438"/>
    </location>
</feature>
<dbReference type="GeneID" id="34622870"/>
<dbReference type="Pfam" id="PF14733">
    <property type="entry name" value="ACDC"/>
    <property type="match status" value="1"/>
</dbReference>
<dbReference type="InterPro" id="IPR051425">
    <property type="entry name" value="Formin_Homology"/>
</dbReference>
<evidence type="ECO:0000259" key="7">
    <source>
        <dbReference type="Pfam" id="PF00847"/>
    </source>
</evidence>
<dbReference type="RefSeq" id="XP_026191597.1">
    <property type="nucleotide sequence ID" value="XM_026335812.1"/>
</dbReference>
<feature type="compositionally biased region" description="Polar residues" evidence="6">
    <location>
        <begin position="303"/>
        <end position="318"/>
    </location>
</feature>
<dbReference type="GO" id="GO:0005634">
    <property type="term" value="C:nucleus"/>
    <property type="evidence" value="ECO:0007669"/>
    <property type="project" value="UniProtKB-SubCell"/>
</dbReference>
<evidence type="ECO:0000256" key="4">
    <source>
        <dbReference type="ARBA" id="ARBA00023163"/>
    </source>
</evidence>
<feature type="region of interest" description="Disordered" evidence="6">
    <location>
        <begin position="607"/>
        <end position="627"/>
    </location>
</feature>
<evidence type="ECO:0000256" key="6">
    <source>
        <dbReference type="SAM" id="MobiDB-lite"/>
    </source>
</evidence>
<evidence type="ECO:0000313" key="9">
    <source>
        <dbReference type="Proteomes" id="UP000515125"/>
    </source>
</evidence>
<dbReference type="Gene3D" id="1.20.5.2050">
    <property type="match status" value="2"/>
</dbReference>
<dbReference type="PANTHER" id="PTHR45725:SF18">
    <property type="entry name" value="ORC1-LIKE AAA ATPASE DOMAIN-CONTAINING PROTEIN"/>
    <property type="match status" value="1"/>
</dbReference>
<accession>A0A6P6RVV1</accession>
<dbReference type="InterPro" id="IPR028078">
    <property type="entry name" value="ACDC"/>
</dbReference>
<keyword evidence="9" id="KW-1185">Reference proteome</keyword>
<keyword evidence="5" id="KW-0539">Nucleus</keyword>
<dbReference type="PANTHER" id="PTHR45725">
    <property type="entry name" value="FORMIN HOMOLOGY 2 FAMILY MEMBER"/>
    <property type="match status" value="1"/>
</dbReference>
<dbReference type="Proteomes" id="UP000515125">
    <property type="component" value="Unplaced"/>
</dbReference>
<feature type="region of interest" description="Disordered" evidence="6">
    <location>
        <begin position="1"/>
        <end position="24"/>
    </location>
</feature>
<evidence type="ECO:0000256" key="1">
    <source>
        <dbReference type="ARBA" id="ARBA00004123"/>
    </source>
</evidence>
<evidence type="ECO:0000256" key="2">
    <source>
        <dbReference type="ARBA" id="ARBA00023015"/>
    </source>
</evidence>
<evidence type="ECO:0000256" key="5">
    <source>
        <dbReference type="ARBA" id="ARBA00023242"/>
    </source>
</evidence>
<evidence type="ECO:0000313" key="10">
    <source>
        <dbReference type="RefSeq" id="XP_026191597.1"/>
    </source>
</evidence>
<keyword evidence="2" id="KW-0805">Transcription regulation</keyword>
<feature type="region of interest" description="Disordered" evidence="6">
    <location>
        <begin position="303"/>
        <end position="322"/>
    </location>
</feature>
<feature type="domain" description="AP2/ERF" evidence="7">
    <location>
        <begin position="501"/>
        <end position="550"/>
    </location>
</feature>
<organism evidence="9 10">
    <name type="scientific">Cyclospora cayetanensis</name>
    <dbReference type="NCBI Taxonomy" id="88456"/>
    <lineage>
        <taxon>Eukaryota</taxon>
        <taxon>Sar</taxon>
        <taxon>Alveolata</taxon>
        <taxon>Apicomplexa</taxon>
        <taxon>Conoidasida</taxon>
        <taxon>Coccidia</taxon>
        <taxon>Eucoccidiorida</taxon>
        <taxon>Eimeriorina</taxon>
        <taxon>Eimeriidae</taxon>
        <taxon>Cyclospora</taxon>
    </lineage>
</organism>
<evidence type="ECO:0000256" key="3">
    <source>
        <dbReference type="ARBA" id="ARBA00023125"/>
    </source>
</evidence>
<dbReference type="OrthoDB" id="386580at2759"/>
<proteinExistence type="predicted"/>
<feature type="region of interest" description="Disordered" evidence="6">
    <location>
        <begin position="43"/>
        <end position="76"/>
    </location>
</feature>
<comment type="subcellular location">
    <subcellularLocation>
        <location evidence="1">Nucleus</location>
    </subcellularLocation>
</comment>
<feature type="region of interest" description="Disordered" evidence="6">
    <location>
        <begin position="793"/>
        <end position="822"/>
    </location>
</feature>
<dbReference type="Pfam" id="PF00847">
    <property type="entry name" value="AP2"/>
    <property type="match status" value="2"/>
</dbReference>